<evidence type="ECO:0000313" key="5">
    <source>
        <dbReference type="EMBL" id="NYS46614.1"/>
    </source>
</evidence>
<keyword evidence="6" id="KW-1185">Reference proteome</keyword>
<evidence type="ECO:0000259" key="4">
    <source>
        <dbReference type="PROSITE" id="PS51372"/>
    </source>
</evidence>
<keyword evidence="3" id="KW-0804">Transcription</keyword>
<evidence type="ECO:0000256" key="2">
    <source>
        <dbReference type="ARBA" id="ARBA00023015"/>
    </source>
</evidence>
<proteinExistence type="predicted"/>
<dbReference type="Gene3D" id="1.10.1790.10">
    <property type="entry name" value="PRD domain"/>
    <property type="match status" value="1"/>
</dbReference>
<protein>
    <submittedName>
        <fullName evidence="5">PRD domain-containing protein</fullName>
    </submittedName>
</protein>
<sequence length="534" mass="62892">MLIDKKLYDLIEYFIELKDSVTVTKIAKELDQNRRVIYYNLEKINFEIEKDRLCDKIQNASKLGISIDNKQKDYLRGLISNYENNNYFLSVEERQLFISILICTYPDKVIIELLMEMCSVSRNTIVNDLKDIKNNIEKTDFNLSLSVNKKSGYFINGDELVKIQYLYSLLNELYSYKNEKLKYKINSALYKNNIMFGTSFYITLSSLIENNLYIIGKEITFIEKKKFIFTFPYLVMSYKKSINGINLDNHNIIKERLEYKFIDKILFELNNIYDLEFSEEEQIILATIVLCLKKDSDIHNSSSDYEDLRENLSTFVDIFEKNSAVYFESKNKLIDRLITHFKTLLFRKKYNIVTNNSLTDTIINKYKDVYLITKQSIKYLESMYSLKFTNSEISYISLHFGAELLNSKQKINTIKKALIVTSEQYSIRKLLVSQCKYYLTNCNIVGVTNEEDYNNYTDIDFIITTNPIDSKVPNVLVSPLITTDDINKIIKFTQNMNYNYLNTELQESIINVLKEYLSDDTLKEVNEKIKKLVQ</sequence>
<dbReference type="EMBL" id="JACBYF010000001">
    <property type="protein sequence ID" value="NYS46614.1"/>
    <property type="molecule type" value="Genomic_DNA"/>
</dbReference>
<dbReference type="Pfam" id="PF00874">
    <property type="entry name" value="PRD"/>
    <property type="match status" value="1"/>
</dbReference>
<dbReference type="InterPro" id="IPR036634">
    <property type="entry name" value="PRD_sf"/>
</dbReference>
<dbReference type="InterPro" id="IPR050661">
    <property type="entry name" value="BglG_antiterminators"/>
</dbReference>
<feature type="domain" description="PRD" evidence="4">
    <location>
        <begin position="303"/>
        <end position="410"/>
    </location>
</feature>
<reference evidence="5 6" key="1">
    <citation type="submission" date="2020-07" db="EMBL/GenBank/DDBJ databases">
        <title>MOT database genomes.</title>
        <authorList>
            <person name="Joseph S."/>
            <person name="Aduse-Opoku J."/>
            <person name="Hashim A."/>
            <person name="Wade W."/>
            <person name="Curtis M."/>
        </authorList>
    </citation>
    <scope>NUCLEOTIDE SEQUENCE [LARGE SCALE GENOMIC DNA]</scope>
    <source>
        <strain evidence="5 6">CIP 106318</strain>
    </source>
</reference>
<dbReference type="InterPro" id="IPR011608">
    <property type="entry name" value="PRD"/>
</dbReference>
<comment type="caution">
    <text evidence="5">The sequence shown here is derived from an EMBL/GenBank/DDBJ whole genome shotgun (WGS) entry which is preliminary data.</text>
</comment>
<evidence type="ECO:0000256" key="1">
    <source>
        <dbReference type="ARBA" id="ARBA00022737"/>
    </source>
</evidence>
<organism evidence="5 6">
    <name type="scientific">Gemelliphila palaticanis</name>
    <dbReference type="NCBI Taxonomy" id="81950"/>
    <lineage>
        <taxon>Bacteria</taxon>
        <taxon>Bacillati</taxon>
        <taxon>Bacillota</taxon>
        <taxon>Bacilli</taxon>
        <taxon>Bacillales</taxon>
        <taxon>Gemellaceae</taxon>
        <taxon>Gemelliphila</taxon>
    </lineage>
</organism>
<keyword evidence="1" id="KW-0677">Repeat</keyword>
<dbReference type="RefSeq" id="WP_179939638.1">
    <property type="nucleotide sequence ID" value="NZ_JACBYF010000001.1"/>
</dbReference>
<accession>A0ABX2SZL2</accession>
<dbReference type="PANTHER" id="PTHR30185:SF18">
    <property type="entry name" value="TRANSCRIPTIONAL REGULATOR MTLR"/>
    <property type="match status" value="1"/>
</dbReference>
<dbReference type="PANTHER" id="PTHR30185">
    <property type="entry name" value="CRYPTIC BETA-GLUCOSIDE BGL OPERON ANTITERMINATOR"/>
    <property type="match status" value="1"/>
</dbReference>
<name>A0ABX2SZL2_9BACL</name>
<keyword evidence="2" id="KW-0805">Transcription regulation</keyword>
<gene>
    <name evidence="5" type="ORF">HZY85_00195</name>
</gene>
<dbReference type="PROSITE" id="PS51372">
    <property type="entry name" value="PRD_2"/>
    <property type="match status" value="1"/>
</dbReference>
<evidence type="ECO:0000313" key="6">
    <source>
        <dbReference type="Proteomes" id="UP000531840"/>
    </source>
</evidence>
<dbReference type="SUPFAM" id="SSF63520">
    <property type="entry name" value="PTS-regulatory domain, PRD"/>
    <property type="match status" value="1"/>
</dbReference>
<dbReference type="CDD" id="cd05568">
    <property type="entry name" value="PTS_IIB_bgl_like"/>
    <property type="match status" value="1"/>
</dbReference>
<dbReference type="Proteomes" id="UP000531840">
    <property type="component" value="Unassembled WGS sequence"/>
</dbReference>
<evidence type="ECO:0000256" key="3">
    <source>
        <dbReference type="ARBA" id="ARBA00023163"/>
    </source>
</evidence>